<evidence type="ECO:0000313" key="1">
    <source>
        <dbReference type="EMBL" id="CAJ75411.1"/>
    </source>
</evidence>
<name>Q1Q5W5_KUEST</name>
<dbReference type="EMBL" id="CT573071">
    <property type="protein sequence ID" value="CAJ75411.1"/>
    <property type="molecule type" value="Genomic_DNA"/>
</dbReference>
<dbReference type="AlphaFoldDB" id="Q1Q5W5"/>
<evidence type="ECO:0000313" key="3">
    <source>
        <dbReference type="Proteomes" id="UP000501926"/>
    </source>
</evidence>
<accession>Q1Q5W5</accession>
<sequence length="97" mass="10918">MLRLFPPGDTSLSSKKTKSKWREFAFMPNQVKRAIEPALSLQEVLKCWNDIACSLAENTRIRKTQISKYFEHTQNKLALMGAGGGLDFSIDSTTPLL</sequence>
<reference evidence="1" key="1">
    <citation type="journal article" date="2006" name="Nature">
        <title>Deciphering the evolution and metabolism of an anammox bacterium from a community genome.</title>
        <authorList>
            <person name="Strous M."/>
            <person name="Pelletier E."/>
            <person name="Mangenot S."/>
            <person name="Rattei T."/>
            <person name="Lehner A."/>
            <person name="Taylor M.W."/>
            <person name="Horn M."/>
            <person name="Daims H."/>
            <person name="Bartol-Mavel D."/>
            <person name="Wincker P."/>
            <person name="Barbe V."/>
            <person name="Fonknechten N."/>
            <person name="Vallenet D."/>
            <person name="Segurens B."/>
            <person name="Schenowitz-Truong C."/>
            <person name="Medigue C."/>
            <person name="Collingro A."/>
            <person name="Snel B."/>
            <person name="Dutilh B.E."/>
            <person name="OpDenCamp H.J.M."/>
            <person name="vanDerDrift C."/>
            <person name="Cirpus I."/>
            <person name="vanDePas-Schoonen K.T."/>
            <person name="Harhangi H.R."/>
            <person name="vanNiftrik L."/>
            <person name="Schmid M."/>
            <person name="Keltjens J."/>
            <person name="vanDeVossenberg J."/>
            <person name="Kartal B."/>
            <person name="Meier H."/>
            <person name="Frishman D."/>
            <person name="Huynen M.A."/>
            <person name="Mewes H."/>
            <person name="Weissenbach J."/>
            <person name="Jetten M.S.M."/>
            <person name="Wagner M."/>
            <person name="LePaslier D."/>
        </authorList>
    </citation>
    <scope>NUCLEOTIDE SEQUENCE</scope>
</reference>
<organism evidence="1">
    <name type="scientific">Kuenenia stuttgartiensis</name>
    <dbReference type="NCBI Taxonomy" id="174633"/>
    <lineage>
        <taxon>Bacteria</taxon>
        <taxon>Pseudomonadati</taxon>
        <taxon>Planctomycetota</taxon>
        <taxon>Candidatus Brocadiia</taxon>
        <taxon>Candidatus Brocadiales</taxon>
        <taxon>Candidatus Brocadiaceae</taxon>
        <taxon>Candidatus Kuenenia</taxon>
    </lineage>
</organism>
<proteinExistence type="predicted"/>
<reference evidence="2 3" key="3">
    <citation type="submission" date="2020-02" db="EMBL/GenBank/DDBJ databases">
        <title>Newly sequenced genome of strain CSTR1 showed variability in Candidatus Kuenenia stuttgartiensis genomes.</title>
        <authorList>
            <person name="Ding C."/>
            <person name="Adrian L."/>
        </authorList>
    </citation>
    <scope>NUCLEOTIDE SEQUENCE [LARGE SCALE GENOMIC DNA]</scope>
    <source>
        <strain evidence="2 3">CSTR1</strain>
    </source>
</reference>
<dbReference type="Proteomes" id="UP000501926">
    <property type="component" value="Chromosome"/>
</dbReference>
<evidence type="ECO:0000313" key="2">
    <source>
        <dbReference type="EMBL" id="QII12265.1"/>
    </source>
</evidence>
<protein>
    <submittedName>
        <fullName evidence="1">Uncharacterized protein</fullName>
    </submittedName>
</protein>
<dbReference type="EMBL" id="CP049055">
    <property type="protein sequence ID" value="QII12265.1"/>
    <property type="molecule type" value="Genomic_DNA"/>
</dbReference>
<reference evidence="1" key="2">
    <citation type="submission" date="2006-01" db="EMBL/GenBank/DDBJ databases">
        <authorList>
            <person name="Genoscope"/>
        </authorList>
    </citation>
    <scope>NUCLEOTIDE SEQUENCE</scope>
</reference>
<gene>
    <name evidence="2" type="ORF">KsCSTR_28860</name>
    <name evidence="1" type="ORF">kuste4649</name>
</gene>